<dbReference type="InterPro" id="IPR048337">
    <property type="entry name" value="FAM50A/XAP5_C"/>
</dbReference>
<feature type="domain" description="RING-type" evidence="4">
    <location>
        <begin position="337"/>
        <end position="378"/>
    </location>
</feature>
<keyword evidence="1" id="KW-0479">Metal-binding</keyword>
<evidence type="ECO:0000259" key="4">
    <source>
        <dbReference type="PROSITE" id="PS50089"/>
    </source>
</evidence>
<dbReference type="GO" id="GO:0008270">
    <property type="term" value="F:zinc ion binding"/>
    <property type="evidence" value="ECO:0007669"/>
    <property type="project" value="UniProtKB-KW"/>
</dbReference>
<feature type="region of interest" description="Disordered" evidence="3">
    <location>
        <begin position="41"/>
        <end position="135"/>
    </location>
</feature>
<dbReference type="PROSITE" id="PS50089">
    <property type="entry name" value="ZF_RING_2"/>
    <property type="match status" value="1"/>
</dbReference>
<gene>
    <name evidence="5" type="ORF">PV11_02439</name>
</gene>
<dbReference type="InterPro" id="IPR013083">
    <property type="entry name" value="Znf_RING/FYVE/PHD"/>
</dbReference>
<dbReference type="GO" id="GO:0005634">
    <property type="term" value="C:nucleus"/>
    <property type="evidence" value="ECO:0007669"/>
    <property type="project" value="InterPro"/>
</dbReference>
<accession>A0A0D1XFE8</accession>
<dbReference type="STRING" id="1016849.A0A0D1XFE8"/>
<reference evidence="5 6" key="1">
    <citation type="submission" date="2015-01" db="EMBL/GenBank/DDBJ databases">
        <title>The Genome Sequence of Exophiala sideris CBS121828.</title>
        <authorList>
            <consortium name="The Broad Institute Genomics Platform"/>
            <person name="Cuomo C."/>
            <person name="de Hoog S."/>
            <person name="Gorbushina A."/>
            <person name="Stielow B."/>
            <person name="Teixiera M."/>
            <person name="Abouelleil A."/>
            <person name="Chapman S.B."/>
            <person name="Priest M."/>
            <person name="Young S.K."/>
            <person name="Wortman J."/>
            <person name="Nusbaum C."/>
            <person name="Birren B."/>
        </authorList>
    </citation>
    <scope>NUCLEOTIDE SEQUENCE [LARGE SCALE GENOMIC DNA]</scope>
    <source>
        <strain evidence="5 6">CBS 121828</strain>
    </source>
</reference>
<dbReference type="AlphaFoldDB" id="A0A0D1XFE8"/>
<dbReference type="Pfam" id="PF14634">
    <property type="entry name" value="zf-RING_5"/>
    <property type="match status" value="1"/>
</dbReference>
<dbReference type="Gene3D" id="3.30.40.10">
    <property type="entry name" value="Zinc/RING finger domain, C3HC4 (zinc finger)"/>
    <property type="match status" value="1"/>
</dbReference>
<keyword evidence="2" id="KW-0175">Coiled coil</keyword>
<dbReference type="HOGENOM" id="CLU_406579_0_0_1"/>
<organism evidence="5 6">
    <name type="scientific">Exophiala sideris</name>
    <dbReference type="NCBI Taxonomy" id="1016849"/>
    <lineage>
        <taxon>Eukaryota</taxon>
        <taxon>Fungi</taxon>
        <taxon>Dikarya</taxon>
        <taxon>Ascomycota</taxon>
        <taxon>Pezizomycotina</taxon>
        <taxon>Eurotiomycetes</taxon>
        <taxon>Chaetothyriomycetidae</taxon>
        <taxon>Chaetothyriales</taxon>
        <taxon>Herpotrichiellaceae</taxon>
        <taxon>Exophiala</taxon>
    </lineage>
</organism>
<feature type="compositionally biased region" description="Basic residues" evidence="3">
    <location>
        <begin position="72"/>
        <end position="81"/>
    </location>
</feature>
<keyword evidence="1" id="KW-0863">Zinc-finger</keyword>
<name>A0A0D1XFE8_9EURO</name>
<dbReference type="Pfam" id="PF04921">
    <property type="entry name" value="XAP5"/>
    <property type="match status" value="1"/>
</dbReference>
<evidence type="ECO:0000256" key="3">
    <source>
        <dbReference type="SAM" id="MobiDB-lite"/>
    </source>
</evidence>
<protein>
    <recommendedName>
        <fullName evidence="4">RING-type domain-containing protein</fullName>
    </recommendedName>
</protein>
<feature type="region of interest" description="Disordered" evidence="3">
    <location>
        <begin position="536"/>
        <end position="595"/>
    </location>
</feature>
<dbReference type="PANTHER" id="PTHR12722:SF0">
    <property type="entry name" value="PROTEIN FAM50A"/>
    <property type="match status" value="1"/>
</dbReference>
<dbReference type="OrthoDB" id="441210at2759"/>
<feature type="region of interest" description="Disordered" evidence="3">
    <location>
        <begin position="680"/>
        <end position="705"/>
    </location>
</feature>
<dbReference type="EMBL" id="KN846951">
    <property type="protein sequence ID" value="KIV86856.1"/>
    <property type="molecule type" value="Genomic_DNA"/>
</dbReference>
<dbReference type="InterPro" id="IPR007005">
    <property type="entry name" value="XAP5"/>
</dbReference>
<evidence type="ECO:0000313" key="6">
    <source>
        <dbReference type="Proteomes" id="UP000053599"/>
    </source>
</evidence>
<feature type="compositionally biased region" description="Low complexity" evidence="3">
    <location>
        <begin position="98"/>
        <end position="129"/>
    </location>
</feature>
<evidence type="ECO:0000313" key="5">
    <source>
        <dbReference type="EMBL" id="KIV86856.1"/>
    </source>
</evidence>
<dbReference type="PANTHER" id="PTHR12722">
    <property type="entry name" value="XAP-5 PROTEIN-RELATED"/>
    <property type="match status" value="1"/>
</dbReference>
<proteinExistence type="predicted"/>
<sequence length="705" mass="76944">MTDSGASTPRFTSQTASAEELLKSQTVGLVHLNDFRKRRADVLEQKEKQARDGSGTGTPDVEDSDGAIARQPAKKKKKKAAKGLLSFGEDEDDNTSGISTPAARSSRTSAEASPEPSSISRKLTPNPNSNLPPPRAITKAALAADAQERDRLRKEFLEIQEAVKETEIAIPFVFYDGANIPGGTVKVKKGDHIWLFLERCRKVGAELGVSGSASGGGATLKSREDSKKQWARVGVDDLMCVKGEVIVPQHYEFYYFIANKISDPTREAGLLFEYSGTAPKKRDGADAPLLRVPGKEELEGQNDDPTLTKVVDRRWYEKNKHIYPASVWKEFKNGGPCRAVLKREAVVTTCSHIFCLACTQNSGLADAPLDRRRCPACSSTLPNQDDAVKTRLDPSEEYKTSVLSGLDPSTILDCAGRAVAFWSYQVTHEIAYQQFVAKNLTEKYTHLSSTMDKVVHEANTEIQAMQKRLGDSTFELQSLQQKHDELADYYREKSRKLAQVQKLYNALKQRAQAAEMIAPAASKDVEQTLHSITSVRRPDAGFAKPALRQDNQPTVRPSVAERGNRPQDAAHGGVEQLHPQQRSGSSAVAAAQRGMPSTATLPAKLATVGISGTPLHRAALPGQARAAVNRSHLPVTAGRTQFGHEQRIPGSARPQPIHTSRVPVSTSYTGLLQGVKINRPGTAGSGDMHPKFDSNTSKFYQMAHH</sequence>
<dbReference type="SUPFAM" id="SSF57850">
    <property type="entry name" value="RING/U-box"/>
    <property type="match status" value="1"/>
</dbReference>
<dbReference type="Proteomes" id="UP000053599">
    <property type="component" value="Unassembled WGS sequence"/>
</dbReference>
<keyword evidence="1" id="KW-0862">Zinc</keyword>
<feature type="coiled-coil region" evidence="2">
    <location>
        <begin position="476"/>
        <end position="517"/>
    </location>
</feature>
<evidence type="ECO:0000256" key="2">
    <source>
        <dbReference type="SAM" id="Coils"/>
    </source>
</evidence>
<evidence type="ECO:0000256" key="1">
    <source>
        <dbReference type="PROSITE-ProRule" id="PRU00175"/>
    </source>
</evidence>
<dbReference type="GO" id="GO:0006325">
    <property type="term" value="P:chromatin organization"/>
    <property type="evidence" value="ECO:0007669"/>
    <property type="project" value="TreeGrafter"/>
</dbReference>
<dbReference type="InterPro" id="IPR001841">
    <property type="entry name" value="Znf_RING"/>
</dbReference>
<feature type="compositionally biased region" description="Basic and acidic residues" evidence="3">
    <location>
        <begin position="41"/>
        <end position="51"/>
    </location>
</feature>